<reference evidence="2" key="1">
    <citation type="submission" date="2022-11" db="UniProtKB">
        <authorList>
            <consortium name="WormBaseParasite"/>
        </authorList>
    </citation>
    <scope>IDENTIFICATION</scope>
</reference>
<protein>
    <submittedName>
        <fullName evidence="2">Uncharacterized protein</fullName>
    </submittedName>
</protein>
<name>A0A915KE48_ROMCU</name>
<evidence type="ECO:0000313" key="2">
    <source>
        <dbReference type="WBParaSite" id="nRc.2.0.1.t36214-RA"/>
    </source>
</evidence>
<organism evidence="1 2">
    <name type="scientific">Romanomermis culicivorax</name>
    <name type="common">Nematode worm</name>
    <dbReference type="NCBI Taxonomy" id="13658"/>
    <lineage>
        <taxon>Eukaryota</taxon>
        <taxon>Metazoa</taxon>
        <taxon>Ecdysozoa</taxon>
        <taxon>Nematoda</taxon>
        <taxon>Enoplea</taxon>
        <taxon>Dorylaimia</taxon>
        <taxon>Mermithida</taxon>
        <taxon>Mermithoidea</taxon>
        <taxon>Mermithidae</taxon>
        <taxon>Romanomermis</taxon>
    </lineage>
</organism>
<keyword evidence="1" id="KW-1185">Reference proteome</keyword>
<dbReference type="Proteomes" id="UP000887565">
    <property type="component" value="Unplaced"/>
</dbReference>
<accession>A0A915KE48</accession>
<sequence>MPLDIAVLTFFNLYKYYIIKYNQAKYGLGDFTLKLGIPLCPASEKLKRDNMHPESILEFICYSNIISQIPLVQMEEQSGDVPGDLFLVKDNETKFHLGSVIIHSQSHSSCILIRPNTNINS</sequence>
<evidence type="ECO:0000313" key="1">
    <source>
        <dbReference type="Proteomes" id="UP000887565"/>
    </source>
</evidence>
<dbReference type="WBParaSite" id="nRc.2.0.1.t36214-RA">
    <property type="protein sequence ID" value="nRc.2.0.1.t36214-RA"/>
    <property type="gene ID" value="nRc.2.0.1.g36214"/>
</dbReference>
<dbReference type="AlphaFoldDB" id="A0A915KE48"/>
<proteinExistence type="predicted"/>